<name>A0AAN8U0N0_SOLBU</name>
<dbReference type="Gene3D" id="3.40.250.10">
    <property type="entry name" value="Rhodanese-like domain"/>
    <property type="match status" value="1"/>
</dbReference>
<dbReference type="GO" id="GO:0009507">
    <property type="term" value="C:chloroplast"/>
    <property type="evidence" value="ECO:0007669"/>
    <property type="project" value="TreeGrafter"/>
</dbReference>
<keyword evidence="3" id="KW-1185">Reference proteome</keyword>
<organism evidence="2 3">
    <name type="scientific">Solanum bulbocastanum</name>
    <name type="common">Wild potato</name>
    <dbReference type="NCBI Taxonomy" id="147425"/>
    <lineage>
        <taxon>Eukaryota</taxon>
        <taxon>Viridiplantae</taxon>
        <taxon>Streptophyta</taxon>
        <taxon>Embryophyta</taxon>
        <taxon>Tracheophyta</taxon>
        <taxon>Spermatophyta</taxon>
        <taxon>Magnoliopsida</taxon>
        <taxon>eudicotyledons</taxon>
        <taxon>Gunneridae</taxon>
        <taxon>Pentapetalae</taxon>
        <taxon>asterids</taxon>
        <taxon>lamiids</taxon>
        <taxon>Solanales</taxon>
        <taxon>Solanaceae</taxon>
        <taxon>Solanoideae</taxon>
        <taxon>Solaneae</taxon>
        <taxon>Solanum</taxon>
    </lineage>
</organism>
<dbReference type="CDD" id="cd00158">
    <property type="entry name" value="RHOD"/>
    <property type="match status" value="1"/>
</dbReference>
<dbReference type="Pfam" id="PF00581">
    <property type="entry name" value="Rhodanese"/>
    <property type="match status" value="1"/>
</dbReference>
<protein>
    <recommendedName>
        <fullName evidence="1">Rhodanese domain-containing protein</fullName>
    </recommendedName>
</protein>
<evidence type="ECO:0000313" key="2">
    <source>
        <dbReference type="EMBL" id="KAK6793806.1"/>
    </source>
</evidence>
<dbReference type="EMBL" id="JBANQN010000003">
    <property type="protein sequence ID" value="KAK6793806.1"/>
    <property type="molecule type" value="Genomic_DNA"/>
</dbReference>
<dbReference type="PANTHER" id="PTHR45508:SF1">
    <property type="entry name" value="RHODANESE-LIKE DOMAIN-CONTAINING PROTEIN 9, CHLOROPLASTIC"/>
    <property type="match status" value="1"/>
</dbReference>
<sequence length="190" mass="21485">MGALKTYGIWKKLSKHGNGIWCVRKKKKKKRNWQTMAGITCYGLSSQSVLGLGSESSKSLFVMKGKQRVIRGFQIKAQVEFVNAEEAKKLVGVEGYAVLDVRDKTQFDRAHIKNCYHVPLFIENTDNDIGTIIKRQLHNNFAGLFFGLPFTKPNPEFVQSVKSQFSPQSKLLLVCQEGLSCCPEIRESRL</sequence>
<dbReference type="PANTHER" id="PTHR45508">
    <property type="entry name" value="RHODANESE-LIKE DOMAIN-CONTAINING PROTEIN 9, CHLOROPLASTIC"/>
    <property type="match status" value="1"/>
</dbReference>
<gene>
    <name evidence="2" type="ORF">RDI58_007259</name>
</gene>
<feature type="domain" description="Rhodanese" evidence="1">
    <location>
        <begin position="92"/>
        <end position="182"/>
    </location>
</feature>
<dbReference type="SUPFAM" id="SSF52821">
    <property type="entry name" value="Rhodanese/Cell cycle control phosphatase"/>
    <property type="match status" value="1"/>
</dbReference>
<dbReference type="AlphaFoldDB" id="A0AAN8U0N0"/>
<dbReference type="InterPro" id="IPR001763">
    <property type="entry name" value="Rhodanese-like_dom"/>
</dbReference>
<evidence type="ECO:0000259" key="1">
    <source>
        <dbReference type="PROSITE" id="PS50206"/>
    </source>
</evidence>
<proteinExistence type="predicted"/>
<dbReference type="Proteomes" id="UP001371456">
    <property type="component" value="Unassembled WGS sequence"/>
</dbReference>
<dbReference type="PROSITE" id="PS50206">
    <property type="entry name" value="RHODANESE_3"/>
    <property type="match status" value="1"/>
</dbReference>
<dbReference type="InterPro" id="IPR044615">
    <property type="entry name" value="STR9"/>
</dbReference>
<evidence type="ECO:0000313" key="3">
    <source>
        <dbReference type="Proteomes" id="UP001371456"/>
    </source>
</evidence>
<comment type="caution">
    <text evidence="2">The sequence shown here is derived from an EMBL/GenBank/DDBJ whole genome shotgun (WGS) entry which is preliminary data.</text>
</comment>
<accession>A0AAN8U0N0</accession>
<reference evidence="2 3" key="1">
    <citation type="submission" date="2024-02" db="EMBL/GenBank/DDBJ databases">
        <title>de novo genome assembly of Solanum bulbocastanum strain 11H21.</title>
        <authorList>
            <person name="Hosaka A.J."/>
        </authorList>
    </citation>
    <scope>NUCLEOTIDE SEQUENCE [LARGE SCALE GENOMIC DNA]</scope>
    <source>
        <tissue evidence="2">Young leaves</tissue>
    </source>
</reference>
<dbReference type="InterPro" id="IPR036873">
    <property type="entry name" value="Rhodanese-like_dom_sf"/>
</dbReference>